<name>A0ABP4J3P5_9ACTN</name>
<feature type="domain" description="DUF5753" evidence="1">
    <location>
        <begin position="82"/>
        <end position="256"/>
    </location>
</feature>
<dbReference type="Gene3D" id="1.10.260.40">
    <property type="entry name" value="lambda repressor-like DNA-binding domains"/>
    <property type="match status" value="1"/>
</dbReference>
<dbReference type="Proteomes" id="UP001499863">
    <property type="component" value="Unassembled WGS sequence"/>
</dbReference>
<evidence type="ECO:0000313" key="3">
    <source>
        <dbReference type="Proteomes" id="UP001499863"/>
    </source>
</evidence>
<dbReference type="InterPro" id="IPR043917">
    <property type="entry name" value="DUF5753"/>
</dbReference>
<keyword evidence="3" id="KW-1185">Reference proteome</keyword>
<proteinExistence type="predicted"/>
<sequence length="267" mass="29032">MREQAGFGGSQLARSIGATPAQITQMEAGRTGISVDRLRAVAAACMCVDRGLIDALSEIITRREKPGWWEEYRGSLPADFLDIAELEDRAVKLSTFTITFIPGLLQTRSYASAVFSQAFPSPTRHEVDLRTNFRLQRQATVRTGTKTYAAFIHEAALRMQFSGSAVLAEQLNSLIEDSRKPGISVRVVPFNVGTLPGPSENLTYAVGPVPELDTVQMDTGQGVVLFDSPPHLAAFRDILDRTASVALSEDESRAFILSVKGETEGKA</sequence>
<organism evidence="2 3">
    <name type="scientific">Kitasatospora putterlickiae</name>
    <dbReference type="NCBI Taxonomy" id="221725"/>
    <lineage>
        <taxon>Bacteria</taxon>
        <taxon>Bacillati</taxon>
        <taxon>Actinomycetota</taxon>
        <taxon>Actinomycetes</taxon>
        <taxon>Kitasatosporales</taxon>
        <taxon>Streptomycetaceae</taxon>
        <taxon>Kitasatospora</taxon>
    </lineage>
</organism>
<comment type="caution">
    <text evidence="2">The sequence shown here is derived from an EMBL/GenBank/DDBJ whole genome shotgun (WGS) entry which is preliminary data.</text>
</comment>
<dbReference type="InterPro" id="IPR010982">
    <property type="entry name" value="Lambda_DNA-bd_dom_sf"/>
</dbReference>
<evidence type="ECO:0000259" key="1">
    <source>
        <dbReference type="Pfam" id="PF19054"/>
    </source>
</evidence>
<dbReference type="EMBL" id="BAAAKJ010000385">
    <property type="protein sequence ID" value="GAA1410334.1"/>
    <property type="molecule type" value="Genomic_DNA"/>
</dbReference>
<accession>A0ABP4J3P5</accession>
<gene>
    <name evidence="2" type="ORF">GCM10009639_61270</name>
</gene>
<dbReference type="SUPFAM" id="SSF47413">
    <property type="entry name" value="lambda repressor-like DNA-binding domains"/>
    <property type="match status" value="1"/>
</dbReference>
<evidence type="ECO:0000313" key="2">
    <source>
        <dbReference type="EMBL" id="GAA1410334.1"/>
    </source>
</evidence>
<dbReference type="InterPro" id="IPR001387">
    <property type="entry name" value="Cro/C1-type_HTH"/>
</dbReference>
<dbReference type="CDD" id="cd00093">
    <property type="entry name" value="HTH_XRE"/>
    <property type="match status" value="1"/>
</dbReference>
<protein>
    <submittedName>
        <fullName evidence="2">Helix-turn-helix transcriptional regulator</fullName>
    </submittedName>
</protein>
<dbReference type="Pfam" id="PF13560">
    <property type="entry name" value="HTH_31"/>
    <property type="match status" value="1"/>
</dbReference>
<reference evidence="3" key="1">
    <citation type="journal article" date="2019" name="Int. J. Syst. Evol. Microbiol.">
        <title>The Global Catalogue of Microorganisms (GCM) 10K type strain sequencing project: providing services to taxonomists for standard genome sequencing and annotation.</title>
        <authorList>
            <consortium name="The Broad Institute Genomics Platform"/>
            <consortium name="The Broad Institute Genome Sequencing Center for Infectious Disease"/>
            <person name="Wu L."/>
            <person name="Ma J."/>
        </authorList>
    </citation>
    <scope>NUCLEOTIDE SEQUENCE [LARGE SCALE GENOMIC DNA]</scope>
    <source>
        <strain evidence="3">JCM 12393</strain>
    </source>
</reference>
<dbReference type="Pfam" id="PF19054">
    <property type="entry name" value="DUF5753"/>
    <property type="match status" value="1"/>
</dbReference>